<dbReference type="OrthoDB" id="67317at2759"/>
<organism evidence="2 3">
    <name type="scientific">Aphanomyces euteiches</name>
    <dbReference type="NCBI Taxonomy" id="100861"/>
    <lineage>
        <taxon>Eukaryota</taxon>
        <taxon>Sar</taxon>
        <taxon>Stramenopiles</taxon>
        <taxon>Oomycota</taxon>
        <taxon>Saprolegniomycetes</taxon>
        <taxon>Saprolegniales</taxon>
        <taxon>Verrucalvaceae</taxon>
        <taxon>Aphanomyces</taxon>
    </lineage>
</organism>
<feature type="transmembrane region" description="Helical" evidence="1">
    <location>
        <begin position="50"/>
        <end position="69"/>
    </location>
</feature>
<accession>A0A6G0WRB5</accession>
<proteinExistence type="predicted"/>
<evidence type="ECO:0000313" key="2">
    <source>
        <dbReference type="EMBL" id="KAF0729997.1"/>
    </source>
</evidence>
<evidence type="ECO:0000313" key="3">
    <source>
        <dbReference type="Proteomes" id="UP000481153"/>
    </source>
</evidence>
<dbReference type="Proteomes" id="UP000481153">
    <property type="component" value="Unassembled WGS sequence"/>
</dbReference>
<dbReference type="EMBL" id="VJMJ01000158">
    <property type="protein sequence ID" value="KAF0729997.1"/>
    <property type="molecule type" value="Genomic_DNA"/>
</dbReference>
<reference evidence="2 3" key="1">
    <citation type="submission" date="2019-07" db="EMBL/GenBank/DDBJ databases">
        <title>Genomics analysis of Aphanomyces spp. identifies a new class of oomycete effector associated with host adaptation.</title>
        <authorList>
            <person name="Gaulin E."/>
        </authorList>
    </citation>
    <scope>NUCLEOTIDE SEQUENCE [LARGE SCALE GENOMIC DNA]</scope>
    <source>
        <strain evidence="2 3">ATCC 201684</strain>
    </source>
</reference>
<name>A0A6G0WRB5_9STRA</name>
<keyword evidence="1" id="KW-0472">Membrane</keyword>
<keyword evidence="1" id="KW-0812">Transmembrane</keyword>
<evidence type="ECO:0000256" key="1">
    <source>
        <dbReference type="SAM" id="Phobius"/>
    </source>
</evidence>
<keyword evidence="3" id="KW-1185">Reference proteome</keyword>
<comment type="caution">
    <text evidence="2">The sequence shown here is derived from an EMBL/GenBank/DDBJ whole genome shotgun (WGS) entry which is preliminary data.</text>
</comment>
<sequence>MRPQLVLCAYLSVAGVVFLSLLGLILYLQPDYVHGLDATIPKHRLAINCWLGAALYAGTWIVSIISLCIHARHEAFKKKTANKLLEMQRSLTSWEDLGMPARIEDEETDIDEL</sequence>
<protein>
    <submittedName>
        <fullName evidence="2">Uncharacterized protein</fullName>
    </submittedName>
</protein>
<keyword evidence="1" id="KW-1133">Transmembrane helix</keyword>
<dbReference type="AlphaFoldDB" id="A0A6G0WRB5"/>
<dbReference type="VEuPathDB" id="FungiDB:AeMF1_013776"/>
<feature type="transmembrane region" description="Helical" evidence="1">
    <location>
        <begin position="7"/>
        <end position="30"/>
    </location>
</feature>
<gene>
    <name evidence="2" type="ORF">Ae201684_012486</name>
</gene>